<sequence length="40" mass="4828">MLVYTFFRISEEIGCQELQNNPLVVELFPSEVRFDYVNTW</sequence>
<dbReference type="AlphaFoldDB" id="A0A0V1GKN7"/>
<name>A0A0V1GKN7_TRIPS</name>
<reference evidence="1 2" key="1">
    <citation type="submission" date="2015-01" db="EMBL/GenBank/DDBJ databases">
        <title>Evolution of Trichinella species and genotypes.</title>
        <authorList>
            <person name="Korhonen P.K."/>
            <person name="Edoardo P."/>
            <person name="Giuseppe L.R."/>
            <person name="Gasser R.B."/>
        </authorList>
    </citation>
    <scope>NUCLEOTIDE SEQUENCE [LARGE SCALE GENOMIC DNA]</scope>
    <source>
        <strain evidence="1">ISS176</strain>
    </source>
</reference>
<organism evidence="1 2">
    <name type="scientific">Trichinella pseudospiralis</name>
    <name type="common">Parasitic roundworm</name>
    <dbReference type="NCBI Taxonomy" id="6337"/>
    <lineage>
        <taxon>Eukaryota</taxon>
        <taxon>Metazoa</taxon>
        <taxon>Ecdysozoa</taxon>
        <taxon>Nematoda</taxon>
        <taxon>Enoplea</taxon>
        <taxon>Dorylaimia</taxon>
        <taxon>Trichinellida</taxon>
        <taxon>Trichinellidae</taxon>
        <taxon>Trichinella</taxon>
    </lineage>
</organism>
<evidence type="ECO:0000313" key="2">
    <source>
        <dbReference type="Proteomes" id="UP000054826"/>
    </source>
</evidence>
<gene>
    <name evidence="1" type="ORF">T4C_10743</name>
</gene>
<comment type="caution">
    <text evidence="1">The sequence shown here is derived from an EMBL/GenBank/DDBJ whole genome shotgun (WGS) entry which is preliminary data.</text>
</comment>
<accession>A0A0V1GKN7</accession>
<evidence type="ECO:0000313" key="1">
    <source>
        <dbReference type="EMBL" id="KRY98855.1"/>
    </source>
</evidence>
<dbReference type="EMBL" id="JYDV01001736">
    <property type="protein sequence ID" value="KRY98855.1"/>
    <property type="molecule type" value="Genomic_DNA"/>
</dbReference>
<protein>
    <submittedName>
        <fullName evidence="1">Uncharacterized protein</fullName>
    </submittedName>
</protein>
<dbReference type="Proteomes" id="UP000054826">
    <property type="component" value="Unassembled WGS sequence"/>
</dbReference>
<proteinExistence type="predicted"/>